<evidence type="ECO:0000256" key="13">
    <source>
        <dbReference type="ARBA" id="ARBA00023242"/>
    </source>
</evidence>
<dbReference type="InterPro" id="IPR036420">
    <property type="entry name" value="BRCT_dom_sf"/>
</dbReference>
<feature type="compositionally biased region" description="Basic and acidic residues" evidence="16">
    <location>
        <begin position="567"/>
        <end position="577"/>
    </location>
</feature>
<comment type="function">
    <text evidence="14">Deoxycytidyl transferase involved in DNA repair. Transfers a dCMP residue from dCTP to the 3'-end of a DNA primer in a template-dependent reaction. May assist in the first step in the bypass of abasic lesions by the insertion of a nucleotide opposite the lesion. Required for normal induction of mutations by physical and chemical agents. Involved in mitochondrial DNA mutagenesis.</text>
</comment>
<evidence type="ECO:0000256" key="7">
    <source>
        <dbReference type="ARBA" id="ARBA00022695"/>
    </source>
</evidence>
<dbReference type="Gene3D" id="1.10.150.20">
    <property type="entry name" value="5' to 3' exonuclease, C-terminal subdomain"/>
    <property type="match status" value="1"/>
</dbReference>
<dbReference type="STRING" id="1858805.M5GAE6"/>
<feature type="region of interest" description="Disordered" evidence="16">
    <location>
        <begin position="327"/>
        <end position="413"/>
    </location>
</feature>
<feature type="region of interest" description="Disordered" evidence="16">
    <location>
        <begin position="121"/>
        <end position="143"/>
    </location>
</feature>
<dbReference type="CDD" id="cd01701">
    <property type="entry name" value="PolY_Rev1"/>
    <property type="match status" value="1"/>
</dbReference>
<feature type="domain" description="UmuC" evidence="18">
    <location>
        <begin position="586"/>
        <end position="792"/>
    </location>
</feature>
<dbReference type="SUPFAM" id="SSF56672">
    <property type="entry name" value="DNA/RNA polymerases"/>
    <property type="match status" value="1"/>
</dbReference>
<dbReference type="InterPro" id="IPR036775">
    <property type="entry name" value="DNA_pol_Y-fam_lit_finger_sf"/>
</dbReference>
<evidence type="ECO:0000256" key="8">
    <source>
        <dbReference type="ARBA" id="ARBA00022723"/>
    </source>
</evidence>
<dbReference type="Pfam" id="PF16589">
    <property type="entry name" value="BRCT_2"/>
    <property type="match status" value="1"/>
</dbReference>
<dbReference type="PROSITE" id="PS50172">
    <property type="entry name" value="BRCT"/>
    <property type="match status" value="1"/>
</dbReference>
<dbReference type="InterPro" id="IPR043502">
    <property type="entry name" value="DNA/RNA_pol_sf"/>
</dbReference>
<dbReference type="Gene3D" id="6.10.250.1490">
    <property type="match status" value="1"/>
</dbReference>
<dbReference type="SMART" id="SM00292">
    <property type="entry name" value="BRCT"/>
    <property type="match status" value="1"/>
</dbReference>
<keyword evidence="5" id="KW-0237">DNA synthesis</keyword>
<dbReference type="PANTHER" id="PTHR45990">
    <property type="entry name" value="DNA REPAIR PROTEIN REV1"/>
    <property type="match status" value="1"/>
</dbReference>
<evidence type="ECO:0000313" key="20">
    <source>
        <dbReference type="Proteomes" id="UP000030653"/>
    </source>
</evidence>
<dbReference type="PROSITE" id="PS50173">
    <property type="entry name" value="UMUC"/>
    <property type="match status" value="1"/>
</dbReference>
<evidence type="ECO:0000259" key="18">
    <source>
        <dbReference type="PROSITE" id="PS50173"/>
    </source>
</evidence>
<keyword evidence="12" id="KW-0234">DNA repair</keyword>
<dbReference type="InterPro" id="IPR031991">
    <property type="entry name" value="Rev1_C"/>
</dbReference>
<feature type="region of interest" description="Disordered" evidence="16">
    <location>
        <begin position="427"/>
        <end position="468"/>
    </location>
</feature>
<evidence type="ECO:0000259" key="17">
    <source>
        <dbReference type="PROSITE" id="PS50172"/>
    </source>
</evidence>
<dbReference type="GeneID" id="63682963"/>
<dbReference type="Gene3D" id="6.10.250.1630">
    <property type="match status" value="2"/>
</dbReference>
<evidence type="ECO:0000256" key="15">
    <source>
        <dbReference type="ARBA" id="ARBA00081902"/>
    </source>
</evidence>
<dbReference type="InterPro" id="IPR025527">
    <property type="entry name" value="HUWE1/Rev1_UBM"/>
</dbReference>
<dbReference type="Gene3D" id="3.40.1170.60">
    <property type="match status" value="1"/>
</dbReference>
<dbReference type="Pfam" id="PF21999">
    <property type="entry name" value="IMS_HHH_1"/>
    <property type="match status" value="1"/>
</dbReference>
<dbReference type="GO" id="GO:0005634">
    <property type="term" value="C:nucleus"/>
    <property type="evidence" value="ECO:0007669"/>
    <property type="project" value="UniProtKB-SubCell"/>
</dbReference>
<feature type="domain" description="BRCT" evidence="17">
    <location>
        <begin position="211"/>
        <end position="299"/>
    </location>
</feature>
<protein>
    <recommendedName>
        <fullName evidence="4">DNA repair protein REV1</fullName>
    </recommendedName>
    <alternativeName>
        <fullName evidence="15">Reversionless protein 1</fullName>
    </alternativeName>
</protein>
<dbReference type="InterPro" id="IPR043128">
    <property type="entry name" value="Rev_trsase/Diguanyl_cyclase"/>
</dbReference>
<comment type="subcellular location">
    <subcellularLocation>
        <location evidence="2">Nucleus</location>
    </subcellularLocation>
</comment>
<evidence type="ECO:0000256" key="9">
    <source>
        <dbReference type="ARBA" id="ARBA00022763"/>
    </source>
</evidence>
<name>M5GAE6_DACPD</name>
<evidence type="ECO:0000256" key="16">
    <source>
        <dbReference type="SAM" id="MobiDB-lite"/>
    </source>
</evidence>
<dbReference type="GO" id="GO:0003887">
    <property type="term" value="F:DNA-directed DNA polymerase activity"/>
    <property type="evidence" value="ECO:0007669"/>
    <property type="project" value="InterPro"/>
</dbReference>
<dbReference type="Proteomes" id="UP000030653">
    <property type="component" value="Unassembled WGS sequence"/>
</dbReference>
<evidence type="ECO:0000256" key="6">
    <source>
        <dbReference type="ARBA" id="ARBA00022679"/>
    </source>
</evidence>
<dbReference type="OMA" id="IKNGMWM"/>
<comment type="cofactor">
    <cofactor evidence="1">
        <name>Mg(2+)</name>
        <dbReference type="ChEBI" id="CHEBI:18420"/>
    </cofactor>
</comment>
<dbReference type="GO" id="GO:0017125">
    <property type="term" value="F:deoxycytidyl transferase activity"/>
    <property type="evidence" value="ECO:0007669"/>
    <property type="project" value="TreeGrafter"/>
</dbReference>
<keyword evidence="20" id="KW-1185">Reference proteome</keyword>
<dbReference type="FunFam" id="3.30.1490.100:FF:000001">
    <property type="entry name" value="DNA repair protein REV1"/>
    <property type="match status" value="1"/>
</dbReference>
<evidence type="ECO:0000313" key="19">
    <source>
        <dbReference type="EMBL" id="EJU05804.1"/>
    </source>
</evidence>
<comment type="similarity">
    <text evidence="3">Belongs to the DNA polymerase type-Y family.</text>
</comment>
<accession>M5GAE6</accession>
<dbReference type="GO" id="GO:0003684">
    <property type="term" value="F:damaged DNA binding"/>
    <property type="evidence" value="ECO:0007669"/>
    <property type="project" value="InterPro"/>
</dbReference>
<evidence type="ECO:0000256" key="11">
    <source>
        <dbReference type="ARBA" id="ARBA00023125"/>
    </source>
</evidence>
<organism evidence="19 20">
    <name type="scientific">Dacryopinax primogenitus (strain DJM 731)</name>
    <name type="common">Brown rot fungus</name>
    <dbReference type="NCBI Taxonomy" id="1858805"/>
    <lineage>
        <taxon>Eukaryota</taxon>
        <taxon>Fungi</taxon>
        <taxon>Dikarya</taxon>
        <taxon>Basidiomycota</taxon>
        <taxon>Agaricomycotina</taxon>
        <taxon>Dacrymycetes</taxon>
        <taxon>Dacrymycetales</taxon>
        <taxon>Dacrymycetaceae</taxon>
        <taxon>Dacryopinax</taxon>
    </lineage>
</organism>
<evidence type="ECO:0000256" key="10">
    <source>
        <dbReference type="ARBA" id="ARBA00022842"/>
    </source>
</evidence>
<proteinExistence type="inferred from homology"/>
<dbReference type="InterPro" id="IPR017961">
    <property type="entry name" value="DNA_pol_Y-fam_little_finger"/>
</dbReference>
<dbReference type="SUPFAM" id="SSF52113">
    <property type="entry name" value="BRCT domain"/>
    <property type="match status" value="1"/>
</dbReference>
<keyword evidence="13" id="KW-0539">Nucleus</keyword>
<keyword evidence="11" id="KW-0238">DNA-binding</keyword>
<dbReference type="Gene3D" id="3.40.50.10190">
    <property type="entry name" value="BRCT domain"/>
    <property type="match status" value="1"/>
</dbReference>
<gene>
    <name evidence="19" type="ORF">DACRYDRAFT_104292</name>
</gene>
<feature type="region of interest" description="Disordered" evidence="16">
    <location>
        <begin position="542"/>
        <end position="577"/>
    </location>
</feature>
<dbReference type="Pfam" id="PF16727">
    <property type="entry name" value="REV1_C"/>
    <property type="match status" value="1"/>
</dbReference>
<dbReference type="RefSeq" id="XP_040632698.1">
    <property type="nucleotide sequence ID" value="XM_040767901.1"/>
</dbReference>
<dbReference type="SUPFAM" id="SSF100879">
    <property type="entry name" value="Lesion bypass DNA polymerase (Y-family), little finger domain"/>
    <property type="match status" value="1"/>
</dbReference>
<keyword evidence="8" id="KW-0479">Metal-binding</keyword>
<evidence type="ECO:0000256" key="1">
    <source>
        <dbReference type="ARBA" id="ARBA00001946"/>
    </source>
</evidence>
<keyword evidence="7" id="KW-0548">Nucleotidyltransferase</keyword>
<dbReference type="OrthoDB" id="427711at2759"/>
<dbReference type="Pfam" id="PF00817">
    <property type="entry name" value="IMS"/>
    <property type="match status" value="1"/>
</dbReference>
<keyword evidence="6" id="KW-0808">Transferase</keyword>
<evidence type="ECO:0000256" key="4">
    <source>
        <dbReference type="ARBA" id="ARBA00020399"/>
    </source>
</evidence>
<sequence length="1311" mass="144209">MVLERVVAEKEARLFADVLAGLLMSLNATTPSSYVQSSSSRRSGLEHLFFCATCTQSTIRFFDKLDGRMDNAASQSSDLFGPDDPTFLEALARAVLPGDVAMPDVEAENLGQLVALPAEMGPRGTKRSWSPPPARSPSPLDEGLFRSGYGSLKSIIHLNTEDEEPSSYLDSDTYGASKFNGWGDYMRRKRAKLQVQNDEMEEQNEANGSAGKPKIFRGLAIHINGFTIPSVQVLRGMITQNGGTYHAYLDKKGLVTHVVASNLTPAKVLEFKHMKIVTPDWITKSVEAGLLLPWRDFILHPSEMDRLDEAQGSRTAQKTLLEGFQTQARRATQQTSVPHRPQRTTILGCQKPSSPGTPQVQQPATDTLMNNPPDISDSHARESLSGLDDVATTSGTAVDPAECSSNISDGKEIGQSTSANVRLMNEMSGPKTPTKQKRSILDGPFVAGTKTPESPEKKTSPTTVDCSTDPVTHEAAAHIPAHASFKSNPNAARLMQNPRWAAKHTSAKGAEFIEGFYKQSRLHHLSTWKAELKELVAKAQAKLEDDQSREHEDGPDKGVSMAGHVLPEGKARLDSKGRVRPEDRVIMHCDFDSFFVAASLIDRPHLKGKPVVVCHSQGKAADAGTGRTGSSTSEVASASYEARKFGIRNGMSLGQARKLCPELETLPYEFEKYKEFSLKFYTILMTYADDVQAVSVDEALIDVSNAVARARFVPCVDGEGGPPNHVKELAEAIRDDVRKSTGCEISIGASHNILLARLATRRAKPAGSCHILPEDVSALLEDLDIKDLHGVGWSISERMDSNLGIKKVGELAKQPKATLQKLFGPKMGEKLFNAARGIDNAQIESHKQRKSVSAEVNYGIRFETEEQAERFMHDLGREVSRRLKNVGMKGRFMTLKLMKRHHDAPLEAPKFMGHGICDTFSKSAPITARGGTATDDPDIIGEEAWKLLKSFGFDSKELRGLGIQIQKLEGGLGQNTPPVGQGILDFQKVASPSKRSRQASGDNEIPTGPQSGMSTEDEQMTVKAEEQEEVLRPVTLFELPSFAQIDLSVLDALPADIRAEVEAEYVRPRPRLPSELPQAGPSVVSPVKAERSPPDVKHITRQLAPKRNGNRPPPKYSIFQKRETTPVVQVEITDGELRELQIDPEVFRALPGDLQREQLAAHKGTLHLPPRVVAARSTKPARESRSPSVPARRSKQVYQAVFPQDPELGRMSETSAIRELIEQWFVSSVDSGPHEKDLKRIGDFLVKCLEGDVGMEKGVVVMQWWKHLIEARWVSDTHRSAGKLWWDAFTGIKRRLDEVVKRRFGGTLSLD</sequence>
<dbReference type="Pfam" id="PF11799">
    <property type="entry name" value="IMS_C"/>
    <property type="match status" value="1"/>
</dbReference>
<dbReference type="Gene3D" id="1.20.58.1280">
    <property type="entry name" value="DNA repair protein Rev1, C-terminal domain"/>
    <property type="match status" value="1"/>
</dbReference>
<feature type="region of interest" description="Disordered" evidence="16">
    <location>
        <begin position="1174"/>
        <end position="1195"/>
    </location>
</feature>
<evidence type="ECO:0000256" key="12">
    <source>
        <dbReference type="ARBA" id="ARBA00023204"/>
    </source>
</evidence>
<dbReference type="Gene3D" id="3.30.70.270">
    <property type="match status" value="1"/>
</dbReference>
<evidence type="ECO:0000256" key="5">
    <source>
        <dbReference type="ARBA" id="ARBA00022634"/>
    </source>
</evidence>
<dbReference type="FunFam" id="3.40.50.10190:FF:000011">
    <property type="entry name" value="DNA repair protein REV1"/>
    <property type="match status" value="1"/>
</dbReference>
<feature type="region of interest" description="Disordered" evidence="16">
    <location>
        <begin position="1072"/>
        <end position="1096"/>
    </location>
</feature>
<dbReference type="PANTHER" id="PTHR45990:SF1">
    <property type="entry name" value="DNA REPAIR PROTEIN REV1"/>
    <property type="match status" value="1"/>
</dbReference>
<dbReference type="Pfam" id="PF14377">
    <property type="entry name" value="UBM"/>
    <property type="match status" value="2"/>
</dbReference>
<feature type="region of interest" description="Disordered" evidence="16">
    <location>
        <begin position="990"/>
        <end position="1025"/>
    </location>
</feature>
<dbReference type="Gene3D" id="3.30.1490.100">
    <property type="entry name" value="DNA polymerase, Y-family, little finger domain"/>
    <property type="match status" value="1"/>
</dbReference>
<dbReference type="InterPro" id="IPR038401">
    <property type="entry name" value="Rev1_C_sf"/>
</dbReference>
<feature type="compositionally biased region" description="Basic and acidic residues" evidence="16">
    <location>
        <begin position="542"/>
        <end position="556"/>
    </location>
</feature>
<dbReference type="InterPro" id="IPR053848">
    <property type="entry name" value="IMS_HHH_1"/>
</dbReference>
<reference evidence="19 20" key="1">
    <citation type="journal article" date="2012" name="Science">
        <title>The Paleozoic origin of enzymatic lignin decomposition reconstructed from 31 fungal genomes.</title>
        <authorList>
            <person name="Floudas D."/>
            <person name="Binder M."/>
            <person name="Riley R."/>
            <person name="Barry K."/>
            <person name="Blanchette R.A."/>
            <person name="Henrissat B."/>
            <person name="Martinez A.T."/>
            <person name="Otillar R."/>
            <person name="Spatafora J.W."/>
            <person name="Yadav J.S."/>
            <person name="Aerts A."/>
            <person name="Benoit I."/>
            <person name="Boyd A."/>
            <person name="Carlson A."/>
            <person name="Copeland A."/>
            <person name="Coutinho P.M."/>
            <person name="de Vries R.P."/>
            <person name="Ferreira P."/>
            <person name="Findley K."/>
            <person name="Foster B."/>
            <person name="Gaskell J."/>
            <person name="Glotzer D."/>
            <person name="Gorecki P."/>
            <person name="Heitman J."/>
            <person name="Hesse C."/>
            <person name="Hori C."/>
            <person name="Igarashi K."/>
            <person name="Jurgens J.A."/>
            <person name="Kallen N."/>
            <person name="Kersten P."/>
            <person name="Kohler A."/>
            <person name="Kuees U."/>
            <person name="Kumar T.K.A."/>
            <person name="Kuo A."/>
            <person name="LaButti K."/>
            <person name="Larrondo L.F."/>
            <person name="Lindquist E."/>
            <person name="Ling A."/>
            <person name="Lombard V."/>
            <person name="Lucas S."/>
            <person name="Lundell T."/>
            <person name="Martin R."/>
            <person name="McLaughlin D.J."/>
            <person name="Morgenstern I."/>
            <person name="Morin E."/>
            <person name="Murat C."/>
            <person name="Nagy L.G."/>
            <person name="Nolan M."/>
            <person name="Ohm R.A."/>
            <person name="Patyshakuliyeva A."/>
            <person name="Rokas A."/>
            <person name="Ruiz-Duenas F.J."/>
            <person name="Sabat G."/>
            <person name="Salamov A."/>
            <person name="Samejima M."/>
            <person name="Schmutz J."/>
            <person name="Slot J.C."/>
            <person name="St John F."/>
            <person name="Stenlid J."/>
            <person name="Sun H."/>
            <person name="Sun S."/>
            <person name="Syed K."/>
            <person name="Tsang A."/>
            <person name="Wiebenga A."/>
            <person name="Young D."/>
            <person name="Pisabarro A."/>
            <person name="Eastwood D.C."/>
            <person name="Martin F."/>
            <person name="Cullen D."/>
            <person name="Grigoriev I.V."/>
            <person name="Hibbett D.S."/>
        </authorList>
    </citation>
    <scope>NUCLEOTIDE SEQUENCE [LARGE SCALE GENOMIC DNA]</scope>
    <source>
        <strain evidence="19 20">DJM-731 SS1</strain>
    </source>
</reference>
<evidence type="ECO:0000256" key="14">
    <source>
        <dbReference type="ARBA" id="ARBA00058985"/>
    </source>
</evidence>
<dbReference type="HOGENOM" id="CLU_003901_0_3_1"/>
<evidence type="ECO:0000256" key="2">
    <source>
        <dbReference type="ARBA" id="ARBA00004123"/>
    </source>
</evidence>
<dbReference type="GO" id="GO:0042276">
    <property type="term" value="P:error-prone translesion synthesis"/>
    <property type="evidence" value="ECO:0007669"/>
    <property type="project" value="TreeGrafter"/>
</dbReference>
<evidence type="ECO:0000256" key="3">
    <source>
        <dbReference type="ARBA" id="ARBA00010945"/>
    </source>
</evidence>
<dbReference type="GO" id="GO:0070987">
    <property type="term" value="P:error-free translesion synthesis"/>
    <property type="evidence" value="ECO:0007669"/>
    <property type="project" value="UniProtKB-ARBA"/>
</dbReference>
<keyword evidence="9" id="KW-0227">DNA damage</keyword>
<dbReference type="GO" id="GO:0046872">
    <property type="term" value="F:metal ion binding"/>
    <property type="evidence" value="ECO:0007669"/>
    <property type="project" value="UniProtKB-KW"/>
</dbReference>
<dbReference type="InterPro" id="IPR001126">
    <property type="entry name" value="UmuC"/>
</dbReference>
<dbReference type="InterPro" id="IPR001357">
    <property type="entry name" value="BRCT_dom"/>
</dbReference>
<dbReference type="GO" id="GO:0006281">
    <property type="term" value="P:DNA repair"/>
    <property type="evidence" value="ECO:0007669"/>
    <property type="project" value="UniProtKB-KW"/>
</dbReference>
<feature type="compositionally biased region" description="Polar residues" evidence="16">
    <location>
        <begin position="343"/>
        <end position="370"/>
    </location>
</feature>
<keyword evidence="10" id="KW-0460">Magnesium</keyword>
<feature type="compositionally biased region" description="Polar residues" evidence="16">
    <location>
        <begin position="403"/>
        <end position="413"/>
    </location>
</feature>
<dbReference type="EMBL" id="JH795856">
    <property type="protein sequence ID" value="EJU05804.1"/>
    <property type="molecule type" value="Genomic_DNA"/>
</dbReference>
<dbReference type="CDD" id="cd17719">
    <property type="entry name" value="BRCT_Rev1"/>
    <property type="match status" value="1"/>
</dbReference>